<dbReference type="InterPro" id="IPR013351">
    <property type="entry name" value="T3SS_TyeA-rel"/>
</dbReference>
<evidence type="ECO:0000313" key="2">
    <source>
        <dbReference type="Proteomes" id="UP000280395"/>
    </source>
</evidence>
<comment type="caution">
    <text evidence="1">The sequence shown here is derived from an EMBL/GenBank/DDBJ whole genome shotgun (WGS) entry which is preliminary data.</text>
</comment>
<dbReference type="EMBL" id="RBUA01000810">
    <property type="protein sequence ID" value="RMU54956.1"/>
    <property type="molecule type" value="Genomic_DNA"/>
</dbReference>
<accession>A0A3M5VA45</accession>
<name>A0A3M5VA45_PSESX</name>
<dbReference type="NCBIfam" id="TIGR02511">
    <property type="entry name" value="type_III_tyeA"/>
    <property type="match status" value="1"/>
</dbReference>
<gene>
    <name evidence="1" type="ORF">ALP29_200760</name>
</gene>
<evidence type="ECO:0000313" key="1">
    <source>
        <dbReference type="EMBL" id="RMU54956.1"/>
    </source>
</evidence>
<organism evidence="1 2">
    <name type="scientific">Pseudomonas syringae pv. avii</name>
    <dbReference type="NCBI Taxonomy" id="663959"/>
    <lineage>
        <taxon>Bacteria</taxon>
        <taxon>Pseudomonadati</taxon>
        <taxon>Pseudomonadota</taxon>
        <taxon>Gammaproteobacteria</taxon>
        <taxon>Pseudomonadales</taxon>
        <taxon>Pseudomonadaceae</taxon>
        <taxon>Pseudomonas</taxon>
        <taxon>Pseudomonas syringae</taxon>
    </lineage>
</organism>
<protein>
    <submittedName>
        <fullName evidence="1">Uncharacterized protein</fullName>
    </submittedName>
</protein>
<dbReference type="AlphaFoldDB" id="A0A3M5VA45"/>
<dbReference type="Proteomes" id="UP000280395">
    <property type="component" value="Unassembled WGS sequence"/>
</dbReference>
<proteinExistence type="predicted"/>
<sequence>MLLQLPILLWRDMKSRQTALSNLLILMAELTTQEQKQLYGGLV</sequence>
<reference evidence="1 2" key="1">
    <citation type="submission" date="2018-08" db="EMBL/GenBank/DDBJ databases">
        <title>Recombination of ecologically and evolutionarily significant loci maintains genetic cohesion in the Pseudomonas syringae species complex.</title>
        <authorList>
            <person name="Dillon M."/>
            <person name="Thakur S."/>
            <person name="Almeida R.N.D."/>
            <person name="Weir B.S."/>
            <person name="Guttman D.S."/>
        </authorList>
    </citation>
    <scope>NUCLEOTIDE SEQUENCE [LARGE SCALE GENOMIC DNA]</scope>
    <source>
        <strain evidence="1 2">ICMP 14479</strain>
    </source>
</reference>